<feature type="transmembrane region" description="Helical" evidence="1">
    <location>
        <begin position="38"/>
        <end position="60"/>
    </location>
</feature>
<evidence type="ECO:0000256" key="1">
    <source>
        <dbReference type="SAM" id="Phobius"/>
    </source>
</evidence>
<feature type="transmembrane region" description="Helical" evidence="1">
    <location>
        <begin position="109"/>
        <end position="128"/>
    </location>
</feature>
<comment type="caution">
    <text evidence="2">The sequence shown here is derived from an EMBL/GenBank/DDBJ whole genome shotgun (WGS) entry which is preliminary data.</text>
</comment>
<sequence>MYKFILYPLNMFIVILLGIVFTSLDLSYFYNQPSIGDIFFCISILFFSVFFYILTFGWGKFSITEDSSLKKIITPLLTISVTGFFLEMALYGIPLLVAGGRDDYKTLPVLHVIFYSMLITASLLSSLYGKKKDVFICFGFILLMSLLFFTRQMLMVAFMMFMISYIYKGRGSKKYISLV</sequence>
<keyword evidence="3" id="KW-1185">Reference proteome</keyword>
<protein>
    <submittedName>
        <fullName evidence="2">Uncharacterized protein</fullName>
    </submittedName>
</protein>
<evidence type="ECO:0000313" key="2">
    <source>
        <dbReference type="EMBL" id="MFC6363189.1"/>
    </source>
</evidence>
<name>A0ABW1VSX3_9GAMM</name>
<feature type="transmembrane region" description="Helical" evidence="1">
    <location>
        <begin position="72"/>
        <end position="97"/>
    </location>
</feature>
<feature type="transmembrane region" description="Helical" evidence="1">
    <location>
        <begin position="6"/>
        <end position="26"/>
    </location>
</feature>
<proteinExistence type="predicted"/>
<dbReference type="RefSeq" id="WP_385959677.1">
    <property type="nucleotide sequence ID" value="NZ_JBHSUC010000021.1"/>
</dbReference>
<evidence type="ECO:0000313" key="3">
    <source>
        <dbReference type="Proteomes" id="UP001596215"/>
    </source>
</evidence>
<keyword evidence="1" id="KW-1133">Transmembrane helix</keyword>
<dbReference type="EMBL" id="JBHSUC010000021">
    <property type="protein sequence ID" value="MFC6363189.1"/>
    <property type="molecule type" value="Genomic_DNA"/>
</dbReference>
<gene>
    <name evidence="2" type="ORF">ACFP73_14010</name>
</gene>
<organism evidence="2 3">
    <name type="scientific">Tatumella punctata</name>
    <dbReference type="NCBI Taxonomy" id="399969"/>
    <lineage>
        <taxon>Bacteria</taxon>
        <taxon>Pseudomonadati</taxon>
        <taxon>Pseudomonadota</taxon>
        <taxon>Gammaproteobacteria</taxon>
        <taxon>Enterobacterales</taxon>
        <taxon>Erwiniaceae</taxon>
        <taxon>Tatumella</taxon>
    </lineage>
</organism>
<accession>A0ABW1VSX3</accession>
<keyword evidence="1" id="KW-0472">Membrane</keyword>
<reference evidence="3" key="1">
    <citation type="journal article" date="2019" name="Int. J. Syst. Evol. Microbiol.">
        <title>The Global Catalogue of Microorganisms (GCM) 10K type strain sequencing project: providing services to taxonomists for standard genome sequencing and annotation.</title>
        <authorList>
            <consortium name="The Broad Institute Genomics Platform"/>
            <consortium name="The Broad Institute Genome Sequencing Center for Infectious Disease"/>
            <person name="Wu L."/>
            <person name="Ma J."/>
        </authorList>
    </citation>
    <scope>NUCLEOTIDE SEQUENCE [LARGE SCALE GENOMIC DNA]</scope>
    <source>
        <strain evidence="3">CGMCC 4.1530</strain>
    </source>
</reference>
<feature type="transmembrane region" description="Helical" evidence="1">
    <location>
        <begin position="134"/>
        <end position="167"/>
    </location>
</feature>
<dbReference type="Proteomes" id="UP001596215">
    <property type="component" value="Unassembled WGS sequence"/>
</dbReference>
<keyword evidence="1" id="KW-0812">Transmembrane</keyword>